<reference evidence="1 2" key="1">
    <citation type="submission" date="2014-04" db="EMBL/GenBank/DDBJ databases">
        <authorList>
            <consortium name="DOE Joint Genome Institute"/>
            <person name="Kuo A."/>
            <person name="Kohler A."/>
            <person name="Costa M.D."/>
            <person name="Nagy L.G."/>
            <person name="Floudas D."/>
            <person name="Copeland A."/>
            <person name="Barry K.W."/>
            <person name="Cichocki N."/>
            <person name="Veneault-Fourrey C."/>
            <person name="LaButti K."/>
            <person name="Lindquist E.A."/>
            <person name="Lipzen A."/>
            <person name="Lundell T."/>
            <person name="Morin E."/>
            <person name="Murat C."/>
            <person name="Sun H."/>
            <person name="Tunlid A."/>
            <person name="Henrissat B."/>
            <person name="Grigoriev I.V."/>
            <person name="Hibbett D.S."/>
            <person name="Martin F."/>
            <person name="Nordberg H.P."/>
            <person name="Cantor M.N."/>
            <person name="Hua S.X."/>
        </authorList>
    </citation>
    <scope>NUCLEOTIDE SEQUENCE [LARGE SCALE GENOMIC DNA]</scope>
    <source>
        <strain evidence="1 2">Marx 270</strain>
    </source>
</reference>
<dbReference type="InParanoid" id="A0A0C3JJ63"/>
<dbReference type="OrthoDB" id="10003767at2759"/>
<proteinExistence type="predicted"/>
<name>A0A0C3JJ63_PISTI</name>
<evidence type="ECO:0000313" key="2">
    <source>
        <dbReference type="Proteomes" id="UP000054217"/>
    </source>
</evidence>
<organism evidence="1 2">
    <name type="scientific">Pisolithus tinctorius Marx 270</name>
    <dbReference type="NCBI Taxonomy" id="870435"/>
    <lineage>
        <taxon>Eukaryota</taxon>
        <taxon>Fungi</taxon>
        <taxon>Dikarya</taxon>
        <taxon>Basidiomycota</taxon>
        <taxon>Agaricomycotina</taxon>
        <taxon>Agaricomycetes</taxon>
        <taxon>Agaricomycetidae</taxon>
        <taxon>Boletales</taxon>
        <taxon>Sclerodermatineae</taxon>
        <taxon>Pisolithaceae</taxon>
        <taxon>Pisolithus</taxon>
    </lineage>
</organism>
<accession>A0A0C3JJ63</accession>
<reference evidence="2" key="2">
    <citation type="submission" date="2015-01" db="EMBL/GenBank/DDBJ databases">
        <title>Evolutionary Origins and Diversification of the Mycorrhizal Mutualists.</title>
        <authorList>
            <consortium name="DOE Joint Genome Institute"/>
            <consortium name="Mycorrhizal Genomics Consortium"/>
            <person name="Kohler A."/>
            <person name="Kuo A."/>
            <person name="Nagy L.G."/>
            <person name="Floudas D."/>
            <person name="Copeland A."/>
            <person name="Barry K.W."/>
            <person name="Cichocki N."/>
            <person name="Veneault-Fourrey C."/>
            <person name="LaButti K."/>
            <person name="Lindquist E.A."/>
            <person name="Lipzen A."/>
            <person name="Lundell T."/>
            <person name="Morin E."/>
            <person name="Murat C."/>
            <person name="Riley R."/>
            <person name="Ohm R."/>
            <person name="Sun H."/>
            <person name="Tunlid A."/>
            <person name="Henrissat B."/>
            <person name="Grigoriev I.V."/>
            <person name="Hibbett D.S."/>
            <person name="Martin F."/>
        </authorList>
    </citation>
    <scope>NUCLEOTIDE SEQUENCE [LARGE SCALE GENOMIC DNA]</scope>
    <source>
        <strain evidence="2">Marx 270</strain>
    </source>
</reference>
<sequence>MAEDDDLHQLWVAFNSHFSKACNLKKLAEGDHHEVYDVLQEDGISLVVVRVAAPAFPKDKLEPEVDEALFADSTAFLLTSRA</sequence>
<keyword evidence="2" id="KW-1185">Reference proteome</keyword>
<protein>
    <submittedName>
        <fullName evidence="1">Uncharacterized protein</fullName>
    </submittedName>
</protein>
<dbReference type="Proteomes" id="UP000054217">
    <property type="component" value="Unassembled WGS sequence"/>
</dbReference>
<dbReference type="EMBL" id="KN832026">
    <property type="protein sequence ID" value="KIN97641.1"/>
    <property type="molecule type" value="Genomic_DNA"/>
</dbReference>
<gene>
    <name evidence="1" type="ORF">M404DRAFT_32113</name>
</gene>
<evidence type="ECO:0000313" key="1">
    <source>
        <dbReference type="EMBL" id="KIN97641.1"/>
    </source>
</evidence>
<dbReference type="AlphaFoldDB" id="A0A0C3JJ63"/>
<dbReference type="HOGENOM" id="CLU_2559238_0_0_1"/>